<keyword evidence="2" id="KW-1185">Reference proteome</keyword>
<protein>
    <submittedName>
        <fullName evidence="1">Class I SAM-dependent methyltransferase</fullName>
    </submittedName>
</protein>
<dbReference type="AlphaFoldDB" id="A0A6N7KK27"/>
<proteinExistence type="predicted"/>
<reference evidence="1 2" key="1">
    <citation type="submission" date="2019-09" db="EMBL/GenBank/DDBJ databases">
        <title>Genome Sequences of Streptomyces kaniharaensis ATCC 21070.</title>
        <authorList>
            <person name="Zhu W."/>
            <person name="De Crecy-Lagard V."/>
            <person name="Richards N.G."/>
        </authorList>
    </citation>
    <scope>NUCLEOTIDE SEQUENCE [LARGE SCALE GENOMIC DNA]</scope>
    <source>
        <strain evidence="1 2">SF-557</strain>
    </source>
</reference>
<accession>A0A6N7KK27</accession>
<evidence type="ECO:0000313" key="1">
    <source>
        <dbReference type="EMBL" id="MQS10788.1"/>
    </source>
</evidence>
<keyword evidence="1" id="KW-0808">Transferase</keyword>
<keyword evidence="1" id="KW-0489">Methyltransferase</keyword>
<evidence type="ECO:0000313" key="2">
    <source>
        <dbReference type="Proteomes" id="UP000450000"/>
    </source>
</evidence>
<dbReference type="GO" id="GO:0032259">
    <property type="term" value="P:methylation"/>
    <property type="evidence" value="ECO:0007669"/>
    <property type="project" value="UniProtKB-KW"/>
</dbReference>
<dbReference type="Proteomes" id="UP000450000">
    <property type="component" value="Unassembled WGS sequence"/>
</dbReference>
<dbReference type="GO" id="GO:0008168">
    <property type="term" value="F:methyltransferase activity"/>
    <property type="evidence" value="ECO:0007669"/>
    <property type="project" value="UniProtKB-KW"/>
</dbReference>
<organism evidence="1 2">
    <name type="scientific">Streptomyces kaniharaensis</name>
    <dbReference type="NCBI Taxonomy" id="212423"/>
    <lineage>
        <taxon>Bacteria</taxon>
        <taxon>Bacillati</taxon>
        <taxon>Actinomycetota</taxon>
        <taxon>Actinomycetes</taxon>
        <taxon>Kitasatosporales</taxon>
        <taxon>Streptomycetaceae</taxon>
        <taxon>Streptomyces</taxon>
    </lineage>
</organism>
<gene>
    <name evidence="1" type="ORF">F7Q99_00440</name>
</gene>
<name>A0A6N7KK27_9ACTN</name>
<dbReference type="SUPFAM" id="SSF53335">
    <property type="entry name" value="S-adenosyl-L-methionine-dependent methyltransferases"/>
    <property type="match status" value="1"/>
</dbReference>
<dbReference type="OrthoDB" id="3346627at2"/>
<dbReference type="EMBL" id="WBOF01000001">
    <property type="protein sequence ID" value="MQS10788.1"/>
    <property type="molecule type" value="Genomic_DNA"/>
</dbReference>
<dbReference type="RefSeq" id="WP_153459554.1">
    <property type="nucleotide sequence ID" value="NZ_WBOF01000001.1"/>
</dbReference>
<dbReference type="Gene3D" id="3.40.50.150">
    <property type="entry name" value="Vaccinia Virus protein VP39"/>
    <property type="match status" value="1"/>
</dbReference>
<sequence length="293" mass="31762">MEAAVPTIETAAAHPAPLNRDDIPGWFFRLDRAAFAHLLCAQSAAGVTGDILELGSYLGRSAVLLGDHLRPGERLTVCDLFDSDAGDADNAAEMAMSYRKTLTRSAFEANYLAFHTELPEIVQAPTSVLADGRIPAGSCRFVHVDASHLYEHVAGDIAVARAALGEHGLVALDDYRSEHTPGVSAAVWEAVFTGGLRPVLLTPMKFYGTWGDAAAAREVLLGRDWRADGYTVDEDTIAGTRVLRLNYQVKAPVQQSTPRRLALELLPPVATRATRRVLRTLRERRAVRPVQGA</sequence>
<comment type="caution">
    <text evidence="1">The sequence shown here is derived from an EMBL/GenBank/DDBJ whole genome shotgun (WGS) entry which is preliminary data.</text>
</comment>
<dbReference type="InterPro" id="IPR029063">
    <property type="entry name" value="SAM-dependent_MTases_sf"/>
</dbReference>
<dbReference type="Pfam" id="PF13578">
    <property type="entry name" value="Methyltransf_24"/>
    <property type="match status" value="1"/>
</dbReference>